<proteinExistence type="predicted"/>
<dbReference type="GO" id="GO:0120147">
    <property type="term" value="F:formylglycine-generating oxidase activity"/>
    <property type="evidence" value="ECO:0007669"/>
    <property type="project" value="TreeGrafter"/>
</dbReference>
<dbReference type="SUPFAM" id="SSF56436">
    <property type="entry name" value="C-type lectin-like"/>
    <property type="match status" value="1"/>
</dbReference>
<dbReference type="InterPro" id="IPR042095">
    <property type="entry name" value="SUMF_sf"/>
</dbReference>
<evidence type="ECO:0000259" key="1">
    <source>
        <dbReference type="Pfam" id="PF03781"/>
    </source>
</evidence>
<dbReference type="PANTHER" id="PTHR23150">
    <property type="entry name" value="SULFATASE MODIFYING FACTOR 1, 2"/>
    <property type="match status" value="1"/>
</dbReference>
<name>A0A450SCW6_9GAMM</name>
<accession>A0A450SCW6</accession>
<dbReference type="InterPro" id="IPR016187">
    <property type="entry name" value="CTDL_fold"/>
</dbReference>
<dbReference type="PANTHER" id="PTHR23150:SF35">
    <property type="entry name" value="BLL6746 PROTEIN"/>
    <property type="match status" value="1"/>
</dbReference>
<evidence type="ECO:0000313" key="2">
    <source>
        <dbReference type="EMBL" id="VFJ50211.1"/>
    </source>
</evidence>
<sequence>MSEFTFISPEWLKPLLKKLVSLEKKSAINISNGKAREVNEIRELFDSPSELVRCYVEPYCQEYDPGDYPFERPTISPVRAPIFSSINALLKADFPLLASSGNRWIFLLSGSGMGKTSLLVMIKLAHLMGFWSQDYDCLLLKLGEDSLDTIGQHQNKTNTVLLLDALDEDPLAWGNIKGRLLEILAATKGYYRVIISSRTRSLLSTAMYSPDQPGRIRIGEHVCPSIFLTSFDHRQVSDYLTKRFPNHPCDILFHCSDSMRQRAQHLVGEMDPLNFPPLLLSHVHDILAAKSRDADPYSLYRGLFETWLAREEAELCKLPRKKLAEPPSRDDLWKIFITIAVFLQQQGRHVLPHANLYKLEKDLPILASLAHVDTGDRSLLKRNTAGDLRFSHRAIQEFLVVHGILRGQTDIINDAIRVTDQLSMFLKAANITDLSLPKRLDSGQSFSPVPEFHFYDQLANGTPGPAMQPIPTGEFLMGAPEATGDKNEHPQHHVRIATPFALGTWLVTFDEFDCFCAATGRQKPSDQGWGRKRRPVINVSWQDAVDYCAWLSRQTGHHYRLPSEAEWEYAARAGTRTQYWWGDEFDDASRANCDHGGIESDIRQTSLVGSFPPNPFGLFDTAGNVWEWTADCWHDNYQNAPPDETVWSEKELGHCTHRVVRGGSWNNDPKELRSSSRDRYPASGVTYGLLGFRLAREF</sequence>
<reference evidence="2" key="1">
    <citation type="submission" date="2019-02" db="EMBL/GenBank/DDBJ databases">
        <authorList>
            <person name="Gruber-Vodicka R. H."/>
            <person name="Seah K. B. B."/>
        </authorList>
    </citation>
    <scope>NUCLEOTIDE SEQUENCE</scope>
    <source>
        <strain evidence="2">BECK_BZ15</strain>
    </source>
</reference>
<dbReference type="AlphaFoldDB" id="A0A450SCW6"/>
<dbReference type="EMBL" id="CAADEW010000026">
    <property type="protein sequence ID" value="VFJ50211.1"/>
    <property type="molecule type" value="Genomic_DNA"/>
</dbReference>
<dbReference type="InterPro" id="IPR051043">
    <property type="entry name" value="Sulfatase_Mod_Factor_Kinase"/>
</dbReference>
<dbReference type="Gene3D" id="3.90.1580.10">
    <property type="entry name" value="paralog of FGE (formylglycine-generating enzyme)"/>
    <property type="match status" value="1"/>
</dbReference>
<protein>
    <submittedName>
        <fullName evidence="2">Formylglycine-generating enzyme, required for sulfatase activity, contains SUMF1/FGE domain</fullName>
    </submittedName>
</protein>
<feature type="domain" description="Sulfatase-modifying factor enzyme-like" evidence="1">
    <location>
        <begin position="465"/>
        <end position="696"/>
    </location>
</feature>
<gene>
    <name evidence="2" type="ORF">BECKFW1821A_GA0114235_102618</name>
</gene>
<dbReference type="Pfam" id="PF03781">
    <property type="entry name" value="FGE-sulfatase"/>
    <property type="match status" value="1"/>
</dbReference>
<dbReference type="InterPro" id="IPR005532">
    <property type="entry name" value="SUMF_dom"/>
</dbReference>
<organism evidence="2">
    <name type="scientific">Candidatus Kentrum sp. FW</name>
    <dbReference type="NCBI Taxonomy" id="2126338"/>
    <lineage>
        <taxon>Bacteria</taxon>
        <taxon>Pseudomonadati</taxon>
        <taxon>Pseudomonadota</taxon>
        <taxon>Gammaproteobacteria</taxon>
        <taxon>Candidatus Kentrum</taxon>
    </lineage>
</organism>